<keyword evidence="4" id="KW-1185">Reference proteome</keyword>
<sequence>MKIHAVIFALFAIIVSVQGQYGYGMNPYMQAMPGYPPMAYPHQMQPLPMTPQASAENSNSNSNTNINSASGRWY</sequence>
<reference evidence="3" key="1">
    <citation type="submission" date="2020-03" db="EMBL/GenBank/DDBJ databases">
        <authorList>
            <person name="Chebbi M.A."/>
            <person name="Drezen J.M."/>
        </authorList>
    </citation>
    <scope>NUCLEOTIDE SEQUENCE</scope>
    <source>
        <tissue evidence="3">Whole body</tissue>
    </source>
</reference>
<dbReference type="Proteomes" id="UP000729913">
    <property type="component" value="Unassembled WGS sequence"/>
</dbReference>
<proteinExistence type="predicted"/>
<keyword evidence="2" id="KW-0732">Signal</keyword>
<dbReference type="EMBL" id="JAAOIC020000052">
    <property type="protein sequence ID" value="KAG8035925.1"/>
    <property type="molecule type" value="Genomic_DNA"/>
</dbReference>
<evidence type="ECO:0000313" key="3">
    <source>
        <dbReference type="EMBL" id="KAG8035925.1"/>
    </source>
</evidence>
<protein>
    <submittedName>
        <fullName evidence="3">Uncharacterized protein</fullName>
    </submittedName>
</protein>
<dbReference type="AlphaFoldDB" id="A0A8J5UTP2"/>
<comment type="caution">
    <text evidence="3">The sequence shown here is derived from an EMBL/GenBank/DDBJ whole genome shotgun (WGS) entry which is preliminary data.</text>
</comment>
<feature type="compositionally biased region" description="Low complexity" evidence="1">
    <location>
        <begin position="53"/>
        <end position="74"/>
    </location>
</feature>
<evidence type="ECO:0000313" key="4">
    <source>
        <dbReference type="Proteomes" id="UP000729913"/>
    </source>
</evidence>
<feature type="chain" id="PRO_5035315015" evidence="2">
    <location>
        <begin position="20"/>
        <end position="74"/>
    </location>
</feature>
<name>A0A8J5UTP2_9HYME</name>
<feature type="signal peptide" evidence="2">
    <location>
        <begin position="1"/>
        <end position="19"/>
    </location>
</feature>
<evidence type="ECO:0000256" key="2">
    <source>
        <dbReference type="SAM" id="SignalP"/>
    </source>
</evidence>
<gene>
    <name evidence="3" type="ORF">G9C98_003051</name>
</gene>
<reference evidence="3" key="2">
    <citation type="submission" date="2021-04" db="EMBL/GenBank/DDBJ databases">
        <title>Genome-wide patterns of bracovirus chromosomal integration into multiple host tissues during parasitism.</title>
        <authorList>
            <person name="Chebbi M.A.C."/>
        </authorList>
    </citation>
    <scope>NUCLEOTIDE SEQUENCE</scope>
    <source>
        <tissue evidence="3">Whole body</tissue>
    </source>
</reference>
<feature type="region of interest" description="Disordered" evidence="1">
    <location>
        <begin position="43"/>
        <end position="74"/>
    </location>
</feature>
<accession>A0A8J5UTP2</accession>
<organism evidence="3 4">
    <name type="scientific">Cotesia typhae</name>
    <dbReference type="NCBI Taxonomy" id="2053667"/>
    <lineage>
        <taxon>Eukaryota</taxon>
        <taxon>Metazoa</taxon>
        <taxon>Ecdysozoa</taxon>
        <taxon>Arthropoda</taxon>
        <taxon>Hexapoda</taxon>
        <taxon>Insecta</taxon>
        <taxon>Pterygota</taxon>
        <taxon>Neoptera</taxon>
        <taxon>Endopterygota</taxon>
        <taxon>Hymenoptera</taxon>
        <taxon>Apocrita</taxon>
        <taxon>Ichneumonoidea</taxon>
        <taxon>Braconidae</taxon>
        <taxon>Microgastrinae</taxon>
        <taxon>Cotesia</taxon>
    </lineage>
</organism>
<evidence type="ECO:0000256" key="1">
    <source>
        <dbReference type="SAM" id="MobiDB-lite"/>
    </source>
</evidence>